<dbReference type="PROSITE" id="PS50943">
    <property type="entry name" value="HTH_CROC1"/>
    <property type="match status" value="1"/>
</dbReference>
<keyword evidence="4" id="KW-1185">Reference proteome</keyword>
<name>A0ABP6RMG8_9PSEU</name>
<protein>
    <submittedName>
        <fullName evidence="3">Helix-turn-helix transcriptional regulator</fullName>
    </submittedName>
</protein>
<proteinExistence type="predicted"/>
<dbReference type="Pfam" id="PF13560">
    <property type="entry name" value="HTH_31"/>
    <property type="match status" value="1"/>
</dbReference>
<evidence type="ECO:0000313" key="4">
    <source>
        <dbReference type="Proteomes" id="UP001500483"/>
    </source>
</evidence>
<sequence length="255" mass="28243">MSTSELGTRLGRSHTHVSRWENGKLTPREADVGAVLGILGVTGDERERLLQLARDAGDPNWVAPGVGKQLTVLTEYERTAQRITDVEPLLIPGLLQTGNYARSIMLGAGATRGEADKRVTYRLGRRDVLSRRTPVTLNAIIGEHALRYPPCEPAVMVEQLRHLAEWAQRDNVEVQVLPLGGGYSPALEGPFVLIEFNRDKPVVHLEHYRSSTTITDAKDVQDYRNAAERLRGMAMSREASAALVAEITDQMEKEK</sequence>
<dbReference type="Gene3D" id="1.10.260.40">
    <property type="entry name" value="lambda repressor-like DNA-binding domains"/>
    <property type="match status" value="1"/>
</dbReference>
<organism evidence="3 4">
    <name type="scientific">Saccharopolyspora gregorii</name>
    <dbReference type="NCBI Taxonomy" id="33914"/>
    <lineage>
        <taxon>Bacteria</taxon>
        <taxon>Bacillati</taxon>
        <taxon>Actinomycetota</taxon>
        <taxon>Actinomycetes</taxon>
        <taxon>Pseudonocardiales</taxon>
        <taxon>Pseudonocardiaceae</taxon>
        <taxon>Saccharopolyspora</taxon>
    </lineage>
</organism>
<comment type="caution">
    <text evidence="3">The sequence shown here is derived from an EMBL/GenBank/DDBJ whole genome shotgun (WGS) entry which is preliminary data.</text>
</comment>
<dbReference type="Pfam" id="PF19054">
    <property type="entry name" value="DUF5753"/>
    <property type="match status" value="1"/>
</dbReference>
<reference evidence="4" key="1">
    <citation type="journal article" date="2019" name="Int. J. Syst. Evol. Microbiol.">
        <title>The Global Catalogue of Microorganisms (GCM) 10K type strain sequencing project: providing services to taxonomists for standard genome sequencing and annotation.</title>
        <authorList>
            <consortium name="The Broad Institute Genomics Platform"/>
            <consortium name="The Broad Institute Genome Sequencing Center for Infectious Disease"/>
            <person name="Wu L."/>
            <person name="Ma J."/>
        </authorList>
    </citation>
    <scope>NUCLEOTIDE SEQUENCE [LARGE SCALE GENOMIC DNA]</scope>
    <source>
        <strain evidence="4">JCM 9687</strain>
    </source>
</reference>
<evidence type="ECO:0000259" key="2">
    <source>
        <dbReference type="PROSITE" id="PS50943"/>
    </source>
</evidence>
<dbReference type="EMBL" id="BAAAYK010000038">
    <property type="protein sequence ID" value="GAA3355760.1"/>
    <property type="molecule type" value="Genomic_DNA"/>
</dbReference>
<evidence type="ECO:0000313" key="3">
    <source>
        <dbReference type="EMBL" id="GAA3355760.1"/>
    </source>
</evidence>
<dbReference type="CDD" id="cd00093">
    <property type="entry name" value="HTH_XRE"/>
    <property type="match status" value="1"/>
</dbReference>
<dbReference type="Proteomes" id="UP001500483">
    <property type="component" value="Unassembled WGS sequence"/>
</dbReference>
<gene>
    <name evidence="3" type="ORF">GCM10020366_17140</name>
</gene>
<dbReference type="InterPro" id="IPR001387">
    <property type="entry name" value="Cro/C1-type_HTH"/>
</dbReference>
<dbReference type="InterPro" id="IPR043917">
    <property type="entry name" value="DUF5753"/>
</dbReference>
<feature type="region of interest" description="Disordered" evidence="1">
    <location>
        <begin position="1"/>
        <end position="24"/>
    </location>
</feature>
<dbReference type="SUPFAM" id="SSF47413">
    <property type="entry name" value="lambda repressor-like DNA-binding domains"/>
    <property type="match status" value="1"/>
</dbReference>
<accession>A0ABP6RMG8</accession>
<evidence type="ECO:0000256" key="1">
    <source>
        <dbReference type="SAM" id="MobiDB-lite"/>
    </source>
</evidence>
<feature type="domain" description="HTH cro/C1-type" evidence="2">
    <location>
        <begin position="4"/>
        <end position="46"/>
    </location>
</feature>
<dbReference type="InterPro" id="IPR010982">
    <property type="entry name" value="Lambda_DNA-bd_dom_sf"/>
</dbReference>